<reference evidence="8 9" key="1">
    <citation type="submission" date="2023-07" db="EMBL/GenBank/DDBJ databases">
        <title>Sequencing the genomes of 1000 actinobacteria strains.</title>
        <authorList>
            <person name="Klenk H.-P."/>
        </authorList>
    </citation>
    <scope>NUCLEOTIDE SEQUENCE [LARGE SCALE GENOMIC DNA]</scope>
    <source>
        <strain evidence="8 9">GD13</strain>
    </source>
</reference>
<feature type="transmembrane region" description="Helical" evidence="7">
    <location>
        <begin position="177"/>
        <end position="199"/>
    </location>
</feature>
<evidence type="ECO:0000256" key="2">
    <source>
        <dbReference type="ARBA" id="ARBA00007928"/>
    </source>
</evidence>
<comment type="caution">
    <text evidence="8">The sequence shown here is derived from an EMBL/GenBank/DDBJ whole genome shotgun (WGS) entry which is preliminary data.</text>
</comment>
<dbReference type="InterPro" id="IPR001123">
    <property type="entry name" value="LeuE-type"/>
</dbReference>
<keyword evidence="4 7" id="KW-0812">Transmembrane</keyword>
<keyword evidence="5 7" id="KW-1133">Transmembrane helix</keyword>
<evidence type="ECO:0000256" key="5">
    <source>
        <dbReference type="ARBA" id="ARBA00022989"/>
    </source>
</evidence>
<protein>
    <submittedName>
        <fullName evidence="8">Leucine efflux protein</fullName>
    </submittedName>
</protein>
<feature type="transmembrane region" description="Helical" evidence="7">
    <location>
        <begin position="12"/>
        <end position="33"/>
    </location>
</feature>
<evidence type="ECO:0000256" key="4">
    <source>
        <dbReference type="ARBA" id="ARBA00022692"/>
    </source>
</evidence>
<gene>
    <name evidence="8" type="ORF">J2S59_002329</name>
</gene>
<dbReference type="PANTHER" id="PTHR30086:SF15">
    <property type="entry name" value="LEUCINE EFFLUX PROTEIN"/>
    <property type="match status" value="1"/>
</dbReference>
<feature type="transmembrane region" description="Helical" evidence="7">
    <location>
        <begin position="40"/>
        <end position="66"/>
    </location>
</feature>
<dbReference type="EMBL" id="JAUSQM010000001">
    <property type="protein sequence ID" value="MDP9822520.1"/>
    <property type="molecule type" value="Genomic_DNA"/>
</dbReference>
<feature type="transmembrane region" description="Helical" evidence="7">
    <location>
        <begin position="78"/>
        <end position="96"/>
    </location>
</feature>
<keyword evidence="9" id="KW-1185">Reference proteome</keyword>
<dbReference type="NCBIfam" id="NF008201">
    <property type="entry name" value="PRK10958.1"/>
    <property type="match status" value="1"/>
</dbReference>
<dbReference type="PANTHER" id="PTHR30086">
    <property type="entry name" value="ARGININE EXPORTER PROTEIN ARGO"/>
    <property type="match status" value="1"/>
</dbReference>
<evidence type="ECO:0000313" key="8">
    <source>
        <dbReference type="EMBL" id="MDP9822520.1"/>
    </source>
</evidence>
<accession>A0ABT9NQ18</accession>
<dbReference type="PIRSF" id="PIRSF006324">
    <property type="entry name" value="LeuE"/>
    <property type="match status" value="1"/>
</dbReference>
<dbReference type="Pfam" id="PF01810">
    <property type="entry name" value="LysE"/>
    <property type="match status" value="1"/>
</dbReference>
<evidence type="ECO:0000313" key="9">
    <source>
        <dbReference type="Proteomes" id="UP001240447"/>
    </source>
</evidence>
<organism evidence="8 9">
    <name type="scientific">Nocardioides massiliensis</name>
    <dbReference type="NCBI Taxonomy" id="1325935"/>
    <lineage>
        <taxon>Bacteria</taxon>
        <taxon>Bacillati</taxon>
        <taxon>Actinomycetota</taxon>
        <taxon>Actinomycetes</taxon>
        <taxon>Propionibacteriales</taxon>
        <taxon>Nocardioidaceae</taxon>
        <taxon>Nocardioides</taxon>
    </lineage>
</organism>
<dbReference type="Proteomes" id="UP001240447">
    <property type="component" value="Unassembled WGS sequence"/>
</dbReference>
<comment type="similarity">
    <text evidence="2">Belongs to the Rht family.</text>
</comment>
<feature type="transmembrane region" description="Helical" evidence="7">
    <location>
        <begin position="211"/>
        <end position="232"/>
    </location>
</feature>
<feature type="transmembrane region" description="Helical" evidence="7">
    <location>
        <begin position="144"/>
        <end position="165"/>
    </location>
</feature>
<sequence length="236" mass="24673">MWGVTDIETYLVGLILIVLLPGPNSLFVLTVAARDGVRRGYAAASGVFLGDAVLMFLSAVGVASVLQANQVLFTIVKYLGAGYLGWLALGLLRAAWAQWRAGDRGAETATLADDAAALVVQQPEAHVASDGESRSPAGSAFRRALVISLVNPKAILFFVAFFVQFVDPAYPEPAIPFLILAALLEIASFLYLSALIFAGAQLAAVFRKRRALSAGGTSVVGAVFLGFAVKLATASA</sequence>
<proteinExistence type="inferred from homology"/>
<evidence type="ECO:0000256" key="6">
    <source>
        <dbReference type="ARBA" id="ARBA00023136"/>
    </source>
</evidence>
<dbReference type="RefSeq" id="WP_068124708.1">
    <property type="nucleotide sequence ID" value="NZ_CCXJ01000770.2"/>
</dbReference>
<keyword evidence="6 7" id="KW-0472">Membrane</keyword>
<evidence type="ECO:0000256" key="3">
    <source>
        <dbReference type="ARBA" id="ARBA00022475"/>
    </source>
</evidence>
<evidence type="ECO:0000256" key="7">
    <source>
        <dbReference type="SAM" id="Phobius"/>
    </source>
</evidence>
<keyword evidence="3" id="KW-1003">Cell membrane</keyword>
<evidence type="ECO:0000256" key="1">
    <source>
        <dbReference type="ARBA" id="ARBA00004651"/>
    </source>
</evidence>
<name>A0ABT9NQ18_9ACTN</name>
<comment type="subcellular location">
    <subcellularLocation>
        <location evidence="1">Cell membrane</location>
        <topology evidence="1">Multi-pass membrane protein</topology>
    </subcellularLocation>
</comment>